<organism evidence="4 6">
    <name type="scientific">Staphylococcus schweitzeri</name>
    <dbReference type="NCBI Taxonomy" id="1654388"/>
    <lineage>
        <taxon>Bacteria</taxon>
        <taxon>Bacillati</taxon>
        <taxon>Bacillota</taxon>
        <taxon>Bacilli</taxon>
        <taxon>Bacillales</taxon>
        <taxon>Staphylococcaceae</taxon>
        <taxon>Staphylococcus</taxon>
    </lineage>
</organism>
<name>A0A2K4AFS7_9STAP</name>
<dbReference type="GeneID" id="98346718"/>
<evidence type="ECO:0000313" key="4">
    <source>
        <dbReference type="EMBL" id="PNZ48926.1"/>
    </source>
</evidence>
<protein>
    <submittedName>
        <fullName evidence="2">Membrane protein</fullName>
    </submittedName>
</protein>
<evidence type="ECO:0000313" key="6">
    <source>
        <dbReference type="Proteomes" id="UP000236395"/>
    </source>
</evidence>
<dbReference type="AlphaFoldDB" id="A0A2K4AFS7"/>
<evidence type="ECO:0000313" key="2">
    <source>
        <dbReference type="EMBL" id="CDR27717.1"/>
    </source>
</evidence>
<evidence type="ECO:0000256" key="1">
    <source>
        <dbReference type="SAM" id="Phobius"/>
    </source>
</evidence>
<accession>A0A077VLF6</accession>
<sequence>MVERYIKVLILYIFTTLLSSISVTSKCVPNKGIRFILRTAIGYSVFAYGLHFFSNLKKYKK</sequence>
<keyword evidence="1" id="KW-1133">Transmembrane helix</keyword>
<evidence type="ECO:0000313" key="5">
    <source>
        <dbReference type="Proteomes" id="UP000044616"/>
    </source>
</evidence>
<reference evidence="2 5" key="1">
    <citation type="submission" date="2014-05" db="EMBL/GenBank/DDBJ databases">
        <authorList>
            <person name="Aslett A.Martin."/>
            <person name="De Silva Nishadi"/>
        </authorList>
    </citation>
    <scope>NUCLEOTIDE SEQUENCE [LARGE SCALE GENOMIC DNA]</scope>
</reference>
<dbReference type="EMBL" id="CCEH01000005">
    <property type="protein sequence ID" value="CDR27717.1"/>
    <property type="molecule type" value="Genomic_DNA"/>
</dbReference>
<dbReference type="Proteomes" id="UP000596960">
    <property type="component" value="Unassembled WGS sequence"/>
</dbReference>
<keyword evidence="1" id="KW-0812">Transmembrane</keyword>
<keyword evidence="1" id="KW-0472">Membrane</keyword>
<dbReference type="EMBL" id="JADAMT010000010">
    <property type="protein sequence ID" value="MBE2129013.1"/>
    <property type="molecule type" value="Genomic_DNA"/>
</dbReference>
<dbReference type="RefSeq" id="WP_047425811.1">
    <property type="nucleotide sequence ID" value="NZ_CBCSFW010000005.1"/>
</dbReference>
<gene>
    <name evidence="4" type="ORF">CD116_09715</name>
    <name evidence="2" type="ORF">ERS140147_00827</name>
    <name evidence="3" type="ORF">ILQ21_08145</name>
</gene>
<reference evidence="3 7" key="3">
    <citation type="submission" date="2020-10" db="EMBL/GenBank/DDBJ databases">
        <title>Phenotypic and genomic profiling of Staphylococcus argenteus in Canada and the United States and recommendations for clinical result reporting.</title>
        <authorList>
            <person name="Eshaghi A."/>
            <person name="Bommersbach C."/>
            <person name="Zitterman S."/>
            <person name="Burnham C.-A.D."/>
            <person name="Patel R."/>
            <person name="Schuetz A.N."/>
            <person name="Patel S.N."/>
            <person name="Kus J.V."/>
        </authorList>
    </citation>
    <scope>NUCLEOTIDE SEQUENCE [LARGE SCALE GENOMIC DNA]</scope>
    <source>
        <strain evidence="3 7">DSM 28300</strain>
    </source>
</reference>
<accession>A0A2K4AFS7</accession>
<proteinExistence type="predicted"/>
<dbReference type="Proteomes" id="UP000044616">
    <property type="component" value="Unassembled WGS sequence"/>
</dbReference>
<reference evidence="4 6" key="2">
    <citation type="submission" date="2017-08" db="EMBL/GenBank/DDBJ databases">
        <title>Draft genome sequences of 64 type strains of genus Staph aureus.</title>
        <authorList>
            <person name="Cole K."/>
            <person name="Golubchik T."/>
            <person name="Russell J."/>
            <person name="Foster D."/>
            <person name="Llewelyn M."/>
            <person name="Wilson D."/>
            <person name="Crook D."/>
            <person name="Paul J."/>
        </authorList>
    </citation>
    <scope>NUCLEOTIDE SEQUENCE [LARGE SCALE GENOMIC DNA]</scope>
    <source>
        <strain evidence="4 6">DSM 28300</strain>
    </source>
</reference>
<feature type="transmembrane region" description="Helical" evidence="1">
    <location>
        <begin position="35"/>
        <end position="53"/>
    </location>
</feature>
<dbReference type="Proteomes" id="UP000236395">
    <property type="component" value="Unassembled WGS sequence"/>
</dbReference>
<evidence type="ECO:0000313" key="3">
    <source>
        <dbReference type="EMBL" id="MBE2129013.1"/>
    </source>
</evidence>
<evidence type="ECO:0000313" key="7">
    <source>
        <dbReference type="Proteomes" id="UP000596960"/>
    </source>
</evidence>
<keyword evidence="7" id="KW-1185">Reference proteome</keyword>
<dbReference type="EMBL" id="PPQS01000042">
    <property type="protein sequence ID" value="PNZ48926.1"/>
    <property type="molecule type" value="Genomic_DNA"/>
</dbReference>